<evidence type="ECO:0000313" key="1">
    <source>
        <dbReference type="EMBL" id="AJQ46224.1"/>
    </source>
</evidence>
<dbReference type="Proteomes" id="UP000033260">
    <property type="component" value="Chromosome"/>
</dbReference>
<dbReference type="AlphaFoldDB" id="A0AAU8RTH4"/>
<dbReference type="EMBL" id="CP010979">
    <property type="protein sequence ID" value="AJQ46224.1"/>
    <property type="molecule type" value="Genomic_DNA"/>
</dbReference>
<name>A0AAU8RTH4_PSEPU</name>
<sequence>MIHLAESLTSVDDVKAYLERRVLVLYAGAMAETLPQGQVPERGVDRDRAAKIIRGSLGAEQDYAKAREAIHLLRSILHPGVPDADVVDEQLKALDERLWSRALMLVEEYEDTIVGLACGFTQHLEAQPRGMYSAVYDKELLDGLSGLQALPLLRP</sequence>
<reference evidence="1 2" key="1">
    <citation type="submission" date="2015-02" db="EMBL/GenBank/DDBJ databases">
        <title>Complete Genome Sequencing of Pseudomonas putida S13.1.2.</title>
        <authorList>
            <person name="Chong T.M."/>
            <person name="Chan K.G."/>
            <person name="Dessaux Y."/>
        </authorList>
    </citation>
    <scope>NUCLEOTIDE SEQUENCE [LARGE SCALE GENOMIC DNA]</scope>
    <source>
        <strain evidence="1 2">S13.1.2</strain>
    </source>
</reference>
<accession>A0AAU8RTH4</accession>
<dbReference type="RefSeq" id="WP_019471984.1">
    <property type="nucleotide sequence ID" value="NZ_CP010979.1"/>
</dbReference>
<proteinExistence type="predicted"/>
<protein>
    <submittedName>
        <fullName evidence="1">Uncharacterized protein</fullName>
    </submittedName>
</protein>
<organism evidence="1 2">
    <name type="scientific">Pseudomonas putida S13.1.2</name>
    <dbReference type="NCBI Taxonomy" id="1384061"/>
    <lineage>
        <taxon>Bacteria</taxon>
        <taxon>Pseudomonadati</taxon>
        <taxon>Pseudomonadota</taxon>
        <taxon>Gammaproteobacteria</taxon>
        <taxon>Pseudomonadales</taxon>
        <taxon>Pseudomonadaceae</taxon>
        <taxon>Pseudomonas</taxon>
    </lineage>
</organism>
<evidence type="ECO:0000313" key="2">
    <source>
        <dbReference type="Proteomes" id="UP000033260"/>
    </source>
</evidence>
<gene>
    <name evidence="1" type="ORF">N805_02865</name>
</gene>